<comment type="caution">
    <text evidence="2">The sequence shown here is derived from an EMBL/GenBank/DDBJ whole genome shotgun (WGS) entry which is preliminary data.</text>
</comment>
<dbReference type="Proteomes" id="UP000765509">
    <property type="component" value="Unassembled WGS sequence"/>
</dbReference>
<evidence type="ECO:0000313" key="3">
    <source>
        <dbReference type="Proteomes" id="UP000765509"/>
    </source>
</evidence>
<name>A0A9Q3C462_9BASI</name>
<protein>
    <submittedName>
        <fullName evidence="2">Uncharacterized protein</fullName>
    </submittedName>
</protein>
<dbReference type="AlphaFoldDB" id="A0A9Q3C462"/>
<organism evidence="2 3">
    <name type="scientific">Austropuccinia psidii MF-1</name>
    <dbReference type="NCBI Taxonomy" id="1389203"/>
    <lineage>
        <taxon>Eukaryota</taxon>
        <taxon>Fungi</taxon>
        <taxon>Dikarya</taxon>
        <taxon>Basidiomycota</taxon>
        <taxon>Pucciniomycotina</taxon>
        <taxon>Pucciniomycetes</taxon>
        <taxon>Pucciniales</taxon>
        <taxon>Sphaerophragmiaceae</taxon>
        <taxon>Austropuccinia</taxon>
    </lineage>
</organism>
<feature type="compositionally biased region" description="Polar residues" evidence="1">
    <location>
        <begin position="40"/>
        <end position="53"/>
    </location>
</feature>
<proteinExistence type="predicted"/>
<feature type="region of interest" description="Disordered" evidence="1">
    <location>
        <begin position="33"/>
        <end position="53"/>
    </location>
</feature>
<gene>
    <name evidence="2" type="ORF">O181_016075</name>
</gene>
<dbReference type="EMBL" id="AVOT02004440">
    <property type="protein sequence ID" value="MBW0476360.1"/>
    <property type="molecule type" value="Genomic_DNA"/>
</dbReference>
<sequence>MSCSIIIIDNTPIRTPPPSLPLLFPVLQFPQVPSPERPPVTSSSPSAKLTSFPTGGSAVIPQLATNSHYSSSNLPQINQLNLVGALPISLHDSLRG</sequence>
<evidence type="ECO:0000313" key="2">
    <source>
        <dbReference type="EMBL" id="MBW0476360.1"/>
    </source>
</evidence>
<accession>A0A9Q3C462</accession>
<reference evidence="2" key="1">
    <citation type="submission" date="2021-03" db="EMBL/GenBank/DDBJ databases">
        <title>Draft genome sequence of rust myrtle Austropuccinia psidii MF-1, a brazilian biotype.</title>
        <authorList>
            <person name="Quecine M.C."/>
            <person name="Pachon D.M.R."/>
            <person name="Bonatelli M.L."/>
            <person name="Correr F.H."/>
            <person name="Franceschini L.M."/>
            <person name="Leite T.F."/>
            <person name="Margarido G.R.A."/>
            <person name="Almeida C.A."/>
            <person name="Ferrarezi J.A."/>
            <person name="Labate C.A."/>
        </authorList>
    </citation>
    <scope>NUCLEOTIDE SEQUENCE</scope>
    <source>
        <strain evidence="2">MF-1</strain>
    </source>
</reference>
<evidence type="ECO:0000256" key="1">
    <source>
        <dbReference type="SAM" id="MobiDB-lite"/>
    </source>
</evidence>
<keyword evidence="3" id="KW-1185">Reference proteome</keyword>